<feature type="transmembrane region" description="Helical" evidence="1">
    <location>
        <begin position="12"/>
        <end position="37"/>
    </location>
</feature>
<keyword evidence="1" id="KW-0472">Membrane</keyword>
<evidence type="ECO:0000313" key="3">
    <source>
        <dbReference type="Proteomes" id="UP000230154"/>
    </source>
</evidence>
<evidence type="ECO:0000313" key="2">
    <source>
        <dbReference type="EMBL" id="PIR74425.1"/>
    </source>
</evidence>
<keyword evidence="1" id="KW-1133">Transmembrane helix</keyword>
<proteinExistence type="predicted"/>
<accession>A0A2H0TQK0</accession>
<reference evidence="3" key="1">
    <citation type="submission" date="2017-09" db="EMBL/GenBank/DDBJ databases">
        <title>Depth-based differentiation of microbial function through sediment-hosted aquifers and enrichment of novel symbionts in the deep terrestrial subsurface.</title>
        <authorList>
            <person name="Probst A.J."/>
            <person name="Ladd B."/>
            <person name="Jarett J.K."/>
            <person name="Geller-Mcgrath D.E."/>
            <person name="Sieber C.M.K."/>
            <person name="Emerson J.B."/>
            <person name="Anantharaman K."/>
            <person name="Thomas B.C."/>
            <person name="Malmstrom R."/>
            <person name="Stieglmeier M."/>
            <person name="Klingl A."/>
            <person name="Woyke T."/>
            <person name="Ryan C.M."/>
            <person name="Banfield J.F."/>
        </authorList>
    </citation>
    <scope>NUCLEOTIDE SEQUENCE [LARGE SCALE GENOMIC DNA]</scope>
</reference>
<dbReference type="AlphaFoldDB" id="A0A2H0TQK0"/>
<dbReference type="EMBL" id="PFCB01000021">
    <property type="protein sequence ID" value="PIR74425.1"/>
    <property type="molecule type" value="Genomic_DNA"/>
</dbReference>
<gene>
    <name evidence="2" type="ORF">COU35_02465</name>
</gene>
<protein>
    <submittedName>
        <fullName evidence="2">Uncharacterized protein</fullName>
    </submittedName>
</protein>
<organism evidence="2 3">
    <name type="scientific">Candidatus Magasanikbacteria bacterium CG10_big_fil_rev_8_21_14_0_10_47_10</name>
    <dbReference type="NCBI Taxonomy" id="1974652"/>
    <lineage>
        <taxon>Bacteria</taxon>
        <taxon>Candidatus Magasanikiibacteriota</taxon>
    </lineage>
</organism>
<feature type="transmembrane region" description="Helical" evidence="1">
    <location>
        <begin position="88"/>
        <end position="109"/>
    </location>
</feature>
<dbReference type="Proteomes" id="UP000230154">
    <property type="component" value="Unassembled WGS sequence"/>
</dbReference>
<comment type="caution">
    <text evidence="2">The sequence shown here is derived from an EMBL/GenBank/DDBJ whole genome shotgun (WGS) entry which is preliminary data.</text>
</comment>
<feature type="transmembrane region" description="Helical" evidence="1">
    <location>
        <begin position="49"/>
        <end position="68"/>
    </location>
</feature>
<sequence length="110" mass="13111">MLLNRDYRNPFWHGFLHAVLVVIYLLFLSLIILNIEFMFQDQIGQVIRYTFNFFLIFLSVAVCGWLIFFEPLKKLLHHHFKAATVMMWSTIGWLFVFLILFILGLVLTLV</sequence>
<evidence type="ECO:0000256" key="1">
    <source>
        <dbReference type="SAM" id="Phobius"/>
    </source>
</evidence>
<keyword evidence="1" id="KW-0812">Transmembrane</keyword>
<name>A0A2H0TQK0_9BACT</name>